<organism evidence="3 4">
    <name type="scientific">Handroanthus impetiginosus</name>
    <dbReference type="NCBI Taxonomy" id="429701"/>
    <lineage>
        <taxon>Eukaryota</taxon>
        <taxon>Viridiplantae</taxon>
        <taxon>Streptophyta</taxon>
        <taxon>Embryophyta</taxon>
        <taxon>Tracheophyta</taxon>
        <taxon>Spermatophyta</taxon>
        <taxon>Magnoliopsida</taxon>
        <taxon>eudicotyledons</taxon>
        <taxon>Gunneridae</taxon>
        <taxon>Pentapetalae</taxon>
        <taxon>asterids</taxon>
        <taxon>lamiids</taxon>
        <taxon>Lamiales</taxon>
        <taxon>Bignoniaceae</taxon>
        <taxon>Crescentiina</taxon>
        <taxon>Tabebuia alliance</taxon>
        <taxon>Handroanthus</taxon>
    </lineage>
</organism>
<evidence type="ECO:0000313" key="3">
    <source>
        <dbReference type="EMBL" id="PIN06917.1"/>
    </source>
</evidence>
<reference evidence="4" key="1">
    <citation type="journal article" date="2018" name="Gigascience">
        <title>Genome assembly of the Pink Ipe (Handroanthus impetiginosus, Bignoniaceae), a highly valued, ecologically keystone Neotropical timber forest tree.</title>
        <authorList>
            <person name="Silva-Junior O.B."/>
            <person name="Grattapaglia D."/>
            <person name="Novaes E."/>
            <person name="Collevatti R.G."/>
        </authorList>
    </citation>
    <scope>NUCLEOTIDE SEQUENCE [LARGE SCALE GENOMIC DNA]</scope>
    <source>
        <strain evidence="4">cv. UFG-1</strain>
    </source>
</reference>
<comment type="caution">
    <text evidence="3">The sequence shown here is derived from an EMBL/GenBank/DDBJ whole genome shotgun (WGS) entry which is preliminary data.</text>
</comment>
<protein>
    <recommendedName>
        <fullName evidence="2">Putative plant transposon protein domain-containing protein</fullName>
    </recommendedName>
</protein>
<proteinExistence type="predicted"/>
<gene>
    <name evidence="3" type="ORF">CDL12_20521</name>
</gene>
<dbReference type="EMBL" id="NKXS01004283">
    <property type="protein sequence ID" value="PIN06917.1"/>
    <property type="molecule type" value="Genomic_DNA"/>
</dbReference>
<dbReference type="AlphaFoldDB" id="A0A2G9GNN2"/>
<evidence type="ECO:0000256" key="1">
    <source>
        <dbReference type="SAM" id="MobiDB-lite"/>
    </source>
</evidence>
<feature type="region of interest" description="Disordered" evidence="1">
    <location>
        <begin position="162"/>
        <end position="182"/>
    </location>
</feature>
<dbReference type="OrthoDB" id="1425037at2759"/>
<feature type="domain" description="Putative plant transposon protein" evidence="2">
    <location>
        <begin position="1"/>
        <end position="146"/>
    </location>
</feature>
<dbReference type="Proteomes" id="UP000231279">
    <property type="component" value="Unassembled WGS sequence"/>
</dbReference>
<dbReference type="Pfam" id="PF20167">
    <property type="entry name" value="Transposase_32"/>
    <property type="match status" value="1"/>
</dbReference>
<dbReference type="InterPro" id="IPR046796">
    <property type="entry name" value="Transposase_32_dom"/>
</dbReference>
<accession>A0A2G9GNN2</accession>
<name>A0A2G9GNN2_9LAMI</name>
<evidence type="ECO:0000313" key="4">
    <source>
        <dbReference type="Proteomes" id="UP000231279"/>
    </source>
</evidence>
<evidence type="ECO:0000259" key="2">
    <source>
        <dbReference type="Pfam" id="PF20167"/>
    </source>
</evidence>
<sequence>MVREKTINFSSSAIRHLLGTPIINEPNNFEAFVQHPPSLETISETICTASPDWILNVHNEPVGIPRTALTKEAWNWLRFINARLYPSSHLSEVSKDRAILFYAILTGIPLDIGRYIHNSIRRSARGGMFVSLYFPSLITALCQEEGLVNLPSDELIQSDTTINEENRAPPPPLAPAHRRQCRSRELGPEDRLTHVEEGLHRLQL</sequence>
<keyword evidence="4" id="KW-1185">Reference proteome</keyword>